<dbReference type="SUPFAM" id="SSF56801">
    <property type="entry name" value="Acetyl-CoA synthetase-like"/>
    <property type="match status" value="1"/>
</dbReference>
<evidence type="ECO:0000256" key="2">
    <source>
        <dbReference type="ARBA" id="ARBA00022598"/>
    </source>
</evidence>
<dbReference type="PANTHER" id="PTHR43859:SF4">
    <property type="entry name" value="BUTANOATE--COA LIGASE AAE1-RELATED"/>
    <property type="match status" value="1"/>
</dbReference>
<keyword evidence="4" id="KW-0443">Lipid metabolism</keyword>
<dbReference type="InterPro" id="IPR000873">
    <property type="entry name" value="AMP-dep_synth/lig_dom"/>
</dbReference>
<accession>A0A238F6M9</accession>
<feature type="region of interest" description="Disordered" evidence="5">
    <location>
        <begin position="1"/>
        <end position="28"/>
    </location>
</feature>
<sequence>MSTPQRRLQQVQSHLDRRSSDGNSAATSLARRYKPKLPAGLSVHKTPLNPVAFLLKAATIRPHRESLLHRMTSHPERGFSFTFSQFADRVAFLAYALKARGIEPGDRTELILLLSALRVVVLGPNVPFASDALQAIPAVQGIIVALNTRLTEPEVAYMLENSGAKLALVDETLRHLVGKSSKLQVIVCVDSGKSDDPYEKFLLEGQAYDRKQGALGWQGLEFQADEDKTFAISYTSGTTSRPKGVETTYRGTYLAALGNAMEAQLDFNSVYLWILPQFHCLGWCFPYACTSAMATQIFLRAVGDYSEVWRGFLERGVTHYSGAPTVQLSIVSQPNARKLSRPIRTTVAGAAPTATVIEGLEKLGIDVTHVSGLTESYGPMTKTFFLDPSSPTYFVEKARQGFAFRVADDIRVVKSIPDGEELNVKPGDLVDVKPNGTEVGEIVMRGNLIMKGYWKNEEATAKAFAGGWFHTGDLAVLREDGTFAIADRSKDIIVSGAENTSSLALEAALTTHPDVLEVACVARAHEKWGERPHAFVVLKPGASWHDKLEHFESELKQFAKKSGLLPGFAIPEWVEVVKELEKTSTGKIQKSVLRERVKNMFLK</sequence>
<dbReference type="EMBL" id="FMSP01000003">
    <property type="protein sequence ID" value="SCV68807.1"/>
    <property type="molecule type" value="Genomic_DNA"/>
</dbReference>
<comment type="similarity">
    <text evidence="1">Belongs to the ATP-dependent AMP-binding enzyme family.</text>
</comment>
<evidence type="ECO:0000313" key="9">
    <source>
        <dbReference type="Proteomes" id="UP000198372"/>
    </source>
</evidence>
<protein>
    <submittedName>
        <fullName evidence="8">BQ2448_928 protein</fullName>
    </submittedName>
</protein>
<evidence type="ECO:0000256" key="4">
    <source>
        <dbReference type="ARBA" id="ARBA00023098"/>
    </source>
</evidence>
<proteinExistence type="inferred from homology"/>
<dbReference type="OrthoDB" id="10253115at2759"/>
<feature type="compositionally biased region" description="Polar residues" evidence="5">
    <location>
        <begin position="1"/>
        <end position="13"/>
    </location>
</feature>
<dbReference type="GO" id="GO:0016874">
    <property type="term" value="F:ligase activity"/>
    <property type="evidence" value="ECO:0007669"/>
    <property type="project" value="UniProtKB-KW"/>
</dbReference>
<dbReference type="InterPro" id="IPR025110">
    <property type="entry name" value="AMP-bd_C"/>
</dbReference>
<dbReference type="Pfam" id="PF00501">
    <property type="entry name" value="AMP-binding"/>
    <property type="match status" value="1"/>
</dbReference>
<dbReference type="PANTHER" id="PTHR43859">
    <property type="entry name" value="ACYL-ACTIVATING ENZYME"/>
    <property type="match status" value="1"/>
</dbReference>
<dbReference type="Gene3D" id="3.40.50.12780">
    <property type="entry name" value="N-terminal domain of ligase-like"/>
    <property type="match status" value="1"/>
</dbReference>
<organism evidence="8 9">
    <name type="scientific">Microbotryum intermedium</name>
    <dbReference type="NCBI Taxonomy" id="269621"/>
    <lineage>
        <taxon>Eukaryota</taxon>
        <taxon>Fungi</taxon>
        <taxon>Dikarya</taxon>
        <taxon>Basidiomycota</taxon>
        <taxon>Pucciniomycotina</taxon>
        <taxon>Microbotryomycetes</taxon>
        <taxon>Microbotryales</taxon>
        <taxon>Microbotryaceae</taxon>
        <taxon>Microbotryum</taxon>
    </lineage>
</organism>
<evidence type="ECO:0000259" key="6">
    <source>
        <dbReference type="Pfam" id="PF00501"/>
    </source>
</evidence>
<evidence type="ECO:0000313" key="8">
    <source>
        <dbReference type="EMBL" id="SCV68807.1"/>
    </source>
</evidence>
<evidence type="ECO:0000256" key="1">
    <source>
        <dbReference type="ARBA" id="ARBA00006432"/>
    </source>
</evidence>
<name>A0A238F6M9_9BASI</name>
<gene>
    <name evidence="8" type="ORF">BQ2448_928</name>
</gene>
<dbReference type="InterPro" id="IPR020845">
    <property type="entry name" value="AMP-binding_CS"/>
</dbReference>
<evidence type="ECO:0000256" key="3">
    <source>
        <dbReference type="ARBA" id="ARBA00022832"/>
    </source>
</evidence>
<dbReference type="STRING" id="269621.A0A238F6M9"/>
<keyword evidence="9" id="KW-1185">Reference proteome</keyword>
<evidence type="ECO:0000256" key="5">
    <source>
        <dbReference type="SAM" id="MobiDB-lite"/>
    </source>
</evidence>
<dbReference type="GO" id="GO:0006631">
    <property type="term" value="P:fatty acid metabolic process"/>
    <property type="evidence" value="ECO:0007669"/>
    <property type="project" value="UniProtKB-KW"/>
</dbReference>
<dbReference type="AlphaFoldDB" id="A0A238F6M9"/>
<dbReference type="InterPro" id="IPR045851">
    <property type="entry name" value="AMP-bd_C_sf"/>
</dbReference>
<dbReference type="Proteomes" id="UP000198372">
    <property type="component" value="Unassembled WGS sequence"/>
</dbReference>
<feature type="domain" description="AMP-binding enzyme C-terminal" evidence="7">
    <location>
        <begin position="505"/>
        <end position="587"/>
    </location>
</feature>
<evidence type="ECO:0000259" key="7">
    <source>
        <dbReference type="Pfam" id="PF13193"/>
    </source>
</evidence>
<dbReference type="Pfam" id="PF13193">
    <property type="entry name" value="AMP-binding_C"/>
    <property type="match status" value="1"/>
</dbReference>
<dbReference type="PROSITE" id="PS00455">
    <property type="entry name" value="AMP_BINDING"/>
    <property type="match status" value="1"/>
</dbReference>
<dbReference type="Gene3D" id="3.30.300.30">
    <property type="match status" value="1"/>
</dbReference>
<reference evidence="9" key="1">
    <citation type="submission" date="2016-09" db="EMBL/GenBank/DDBJ databases">
        <authorList>
            <person name="Jeantristanb JTB J.-T."/>
            <person name="Ricardo R."/>
        </authorList>
    </citation>
    <scope>NUCLEOTIDE SEQUENCE [LARGE SCALE GENOMIC DNA]</scope>
</reference>
<feature type="domain" description="AMP-dependent synthetase/ligase" evidence="6">
    <location>
        <begin position="69"/>
        <end position="454"/>
    </location>
</feature>
<keyword evidence="3" id="KW-0276">Fatty acid metabolism</keyword>
<keyword evidence="2" id="KW-0436">Ligase</keyword>
<dbReference type="InterPro" id="IPR042099">
    <property type="entry name" value="ANL_N_sf"/>
</dbReference>